<dbReference type="PANTHER" id="PTHR16127:SF10">
    <property type="entry name" value="BETA-TAXILIN"/>
    <property type="match status" value="1"/>
</dbReference>
<dbReference type="InterPro" id="IPR026183">
    <property type="entry name" value="Taxilin_fam"/>
</dbReference>
<feature type="region of interest" description="Disordered" evidence="3">
    <location>
        <begin position="1"/>
        <end position="90"/>
    </location>
</feature>
<keyword evidence="2" id="KW-0175">Coiled coil</keyword>
<evidence type="ECO:0000256" key="1">
    <source>
        <dbReference type="ARBA" id="ARBA00009550"/>
    </source>
</evidence>
<dbReference type="Gene3D" id="1.10.601.10">
    <property type="entry name" value="RNA Polymerase Primary Sigma Factor"/>
    <property type="match status" value="1"/>
</dbReference>
<feature type="coiled-coil region" evidence="2">
    <location>
        <begin position="164"/>
        <end position="383"/>
    </location>
</feature>
<feature type="region of interest" description="Disordered" evidence="3">
    <location>
        <begin position="476"/>
        <end position="536"/>
    </location>
</feature>
<feature type="compositionally biased region" description="Acidic residues" evidence="3">
    <location>
        <begin position="57"/>
        <end position="74"/>
    </location>
</feature>
<feature type="compositionally biased region" description="Polar residues" evidence="3">
    <location>
        <begin position="497"/>
        <end position="509"/>
    </location>
</feature>
<proteinExistence type="inferred from homology"/>
<feature type="coiled-coil region" evidence="2">
    <location>
        <begin position="102"/>
        <end position="132"/>
    </location>
</feature>
<keyword evidence="5" id="KW-1185">Reference proteome</keyword>
<feature type="coiled-coil region" evidence="2">
    <location>
        <begin position="412"/>
        <end position="446"/>
    </location>
</feature>
<dbReference type="Proteomes" id="UP001152622">
    <property type="component" value="Chromosome 6"/>
</dbReference>
<name>A0A9Q1FD62_SYNKA</name>
<protein>
    <recommendedName>
        <fullName evidence="6">Beta-taxilin</fullName>
    </recommendedName>
</protein>
<organism evidence="4 5">
    <name type="scientific">Synaphobranchus kaupii</name>
    <name type="common">Kaup's arrowtooth eel</name>
    <dbReference type="NCBI Taxonomy" id="118154"/>
    <lineage>
        <taxon>Eukaryota</taxon>
        <taxon>Metazoa</taxon>
        <taxon>Chordata</taxon>
        <taxon>Craniata</taxon>
        <taxon>Vertebrata</taxon>
        <taxon>Euteleostomi</taxon>
        <taxon>Actinopterygii</taxon>
        <taxon>Neopterygii</taxon>
        <taxon>Teleostei</taxon>
        <taxon>Anguilliformes</taxon>
        <taxon>Synaphobranchidae</taxon>
        <taxon>Synaphobranchus</taxon>
    </lineage>
</organism>
<gene>
    <name evidence="4" type="ORF">SKAU_G00186370</name>
</gene>
<evidence type="ECO:0000256" key="3">
    <source>
        <dbReference type="SAM" id="MobiDB-lite"/>
    </source>
</evidence>
<evidence type="ECO:0000256" key="2">
    <source>
        <dbReference type="SAM" id="Coils"/>
    </source>
</evidence>
<comment type="similarity">
    <text evidence="1">Belongs to the taxilin family.</text>
</comment>
<feature type="compositionally biased region" description="Polar residues" evidence="3">
    <location>
        <begin position="1"/>
        <end position="22"/>
    </location>
</feature>
<dbReference type="AlphaFoldDB" id="A0A9Q1FD62"/>
<evidence type="ECO:0000313" key="4">
    <source>
        <dbReference type="EMBL" id="KAJ8355843.1"/>
    </source>
</evidence>
<dbReference type="PANTHER" id="PTHR16127">
    <property type="entry name" value="TAXILIN"/>
    <property type="match status" value="1"/>
</dbReference>
<dbReference type="Pfam" id="PF09728">
    <property type="entry name" value="Taxilin"/>
    <property type="match status" value="1"/>
</dbReference>
<feature type="compositionally biased region" description="Basic and acidic residues" evidence="3">
    <location>
        <begin position="527"/>
        <end position="536"/>
    </location>
</feature>
<comment type="caution">
    <text evidence="4">The sequence shown here is derived from an EMBL/GenBank/DDBJ whole genome shotgun (WGS) entry which is preliminary data.</text>
</comment>
<evidence type="ECO:0000313" key="5">
    <source>
        <dbReference type="Proteomes" id="UP001152622"/>
    </source>
</evidence>
<sequence length="536" mass="62038">MDSTNHSEIITDQDDQSNNTDEQYVDPLEDFSRQLEDIINTYGPAASLIEQPSAAPEPEEADKADEDANAEQGEEAAAAKDGGTGKDPKLEKKMLKGLGKEANLLMQNLNKLSTAEEKLEALFKKYAELLEEHRLGQKQFKLLQKKQTHTLKDREHLQSEHNRAVLARSKLEELCRELQRHNKNLKEECYQRCREDELKRKEITTHFQSTLTDIQSQIEQHSNRNTKLSQENGVLAEKLQGIISQYEQREENLEKIFKHRDLQQKLSDAKLEQANMLLKEAEEKHKREKEYLLKEAIDKTKKCYTMKEQELHMKKQLLTQAAEWKLQAKVLQEQATLMQAQLVLYSQKFDEFQATLAKSNDVYANFKQEMEKMSQKMKKMDKESTTWRTRFESCNKALINMVDDRATKDKEFELFTLKLNKLEKLCRALQEERKGLYQKIQEIKLTSEDVFLTEEMARLSVEQARLQEFANSLLSSSLSEDQDEEEEPASTKPEPEASSSPAATISRQLAFTEKTEEKSGGDVTTVEESKLLPEMF</sequence>
<dbReference type="EMBL" id="JAINUF010000006">
    <property type="protein sequence ID" value="KAJ8355843.1"/>
    <property type="molecule type" value="Genomic_DNA"/>
</dbReference>
<accession>A0A9Q1FD62</accession>
<reference evidence="4" key="1">
    <citation type="journal article" date="2023" name="Science">
        <title>Genome structures resolve the early diversification of teleost fishes.</title>
        <authorList>
            <person name="Parey E."/>
            <person name="Louis A."/>
            <person name="Montfort J."/>
            <person name="Bouchez O."/>
            <person name="Roques C."/>
            <person name="Iampietro C."/>
            <person name="Lluch J."/>
            <person name="Castinel A."/>
            <person name="Donnadieu C."/>
            <person name="Desvignes T."/>
            <person name="Floi Bucao C."/>
            <person name="Jouanno E."/>
            <person name="Wen M."/>
            <person name="Mejri S."/>
            <person name="Dirks R."/>
            <person name="Jansen H."/>
            <person name="Henkel C."/>
            <person name="Chen W.J."/>
            <person name="Zahm M."/>
            <person name="Cabau C."/>
            <person name="Klopp C."/>
            <person name="Thompson A.W."/>
            <person name="Robinson-Rechavi M."/>
            <person name="Braasch I."/>
            <person name="Lecointre G."/>
            <person name="Bobe J."/>
            <person name="Postlethwait J.H."/>
            <person name="Berthelot C."/>
            <person name="Roest Crollius H."/>
            <person name="Guiguen Y."/>
        </authorList>
    </citation>
    <scope>NUCLEOTIDE SEQUENCE</scope>
    <source>
        <strain evidence="4">WJC10195</strain>
    </source>
</reference>
<dbReference type="OrthoDB" id="425555at2759"/>
<evidence type="ECO:0008006" key="6">
    <source>
        <dbReference type="Google" id="ProtNLM"/>
    </source>
</evidence>
<dbReference type="GO" id="GO:0019905">
    <property type="term" value="F:syntaxin binding"/>
    <property type="evidence" value="ECO:0007669"/>
    <property type="project" value="InterPro"/>
</dbReference>